<dbReference type="NCBIfam" id="TIGR00613">
    <property type="entry name" value="reco"/>
    <property type="match status" value="1"/>
</dbReference>
<dbReference type="InterPro" id="IPR003717">
    <property type="entry name" value="RecO"/>
</dbReference>
<dbReference type="InterPro" id="IPR022572">
    <property type="entry name" value="DNA_rep/recomb_RecO_N"/>
</dbReference>
<organism evidence="9 10">
    <name type="scientific">Candidatus Dojkabacteria bacterium</name>
    <dbReference type="NCBI Taxonomy" id="2099670"/>
    <lineage>
        <taxon>Bacteria</taxon>
        <taxon>Candidatus Dojkabacteria</taxon>
    </lineage>
</organism>
<proteinExistence type="inferred from homology"/>
<dbReference type="HAMAP" id="MF_00201">
    <property type="entry name" value="RecO"/>
    <property type="match status" value="1"/>
</dbReference>
<keyword evidence="3 7" id="KW-0227">DNA damage</keyword>
<dbReference type="PANTHER" id="PTHR33991">
    <property type="entry name" value="DNA REPAIR PROTEIN RECO"/>
    <property type="match status" value="1"/>
</dbReference>
<evidence type="ECO:0000256" key="6">
    <source>
        <dbReference type="ARBA" id="ARBA00033409"/>
    </source>
</evidence>
<accession>A0A5C7J331</accession>
<dbReference type="PANTHER" id="PTHR33991:SF1">
    <property type="entry name" value="DNA REPAIR PROTEIN RECO"/>
    <property type="match status" value="1"/>
</dbReference>
<name>A0A5C7J331_9BACT</name>
<dbReference type="Pfam" id="PF02565">
    <property type="entry name" value="RecO_C"/>
    <property type="match status" value="1"/>
</dbReference>
<evidence type="ECO:0000256" key="7">
    <source>
        <dbReference type="HAMAP-Rule" id="MF_00201"/>
    </source>
</evidence>
<dbReference type="Gene3D" id="2.40.50.140">
    <property type="entry name" value="Nucleic acid-binding proteins"/>
    <property type="match status" value="1"/>
</dbReference>
<evidence type="ECO:0000256" key="4">
    <source>
        <dbReference type="ARBA" id="ARBA00023172"/>
    </source>
</evidence>
<evidence type="ECO:0000256" key="3">
    <source>
        <dbReference type="ARBA" id="ARBA00022763"/>
    </source>
</evidence>
<feature type="domain" description="DNA replication/recombination mediator RecO N-terminal" evidence="8">
    <location>
        <begin position="1"/>
        <end position="62"/>
    </location>
</feature>
<keyword evidence="4 7" id="KW-0233">DNA recombination</keyword>
<sequence>MHSYRVEGIVIKRKNFGEADRILTVYTKHKGKISVLAKGVRKITSKRSSHIELLTHSVMGIHDGKFAILTETESLYHYSELKSDLKKAGYGFYICELIDGLCAEHQENRGVFDLLQNTLFKLESTEDPKSLIAFFEKELLTLLGFWPENRAYLENSDAYIEEIMEKKIKTKKSLPYFS</sequence>
<dbReference type="GO" id="GO:0043590">
    <property type="term" value="C:bacterial nucleoid"/>
    <property type="evidence" value="ECO:0007669"/>
    <property type="project" value="TreeGrafter"/>
</dbReference>
<dbReference type="Proteomes" id="UP000321026">
    <property type="component" value="Unassembled WGS sequence"/>
</dbReference>
<comment type="caution">
    <text evidence="9">The sequence shown here is derived from an EMBL/GenBank/DDBJ whole genome shotgun (WGS) entry which is preliminary data.</text>
</comment>
<dbReference type="GO" id="GO:0006310">
    <property type="term" value="P:DNA recombination"/>
    <property type="evidence" value="ECO:0007669"/>
    <property type="project" value="UniProtKB-UniRule"/>
</dbReference>
<evidence type="ECO:0000256" key="5">
    <source>
        <dbReference type="ARBA" id="ARBA00023204"/>
    </source>
</evidence>
<comment type="similarity">
    <text evidence="1 7">Belongs to the RecO family.</text>
</comment>
<dbReference type="InterPro" id="IPR012340">
    <property type="entry name" value="NA-bd_OB-fold"/>
</dbReference>
<dbReference type="InterPro" id="IPR042242">
    <property type="entry name" value="RecO_C"/>
</dbReference>
<evidence type="ECO:0000313" key="9">
    <source>
        <dbReference type="EMBL" id="TXG75779.1"/>
    </source>
</evidence>
<dbReference type="Gene3D" id="1.20.1440.120">
    <property type="entry name" value="Recombination protein O, C-terminal domain"/>
    <property type="match status" value="1"/>
</dbReference>
<dbReference type="InterPro" id="IPR037278">
    <property type="entry name" value="ARFGAP/RecO"/>
</dbReference>
<evidence type="ECO:0000313" key="10">
    <source>
        <dbReference type="Proteomes" id="UP000321026"/>
    </source>
</evidence>
<comment type="function">
    <text evidence="7">Involved in DNA repair and RecF pathway recombination.</text>
</comment>
<evidence type="ECO:0000256" key="1">
    <source>
        <dbReference type="ARBA" id="ARBA00007452"/>
    </source>
</evidence>
<dbReference type="Pfam" id="PF11967">
    <property type="entry name" value="RecO_N"/>
    <property type="match status" value="1"/>
</dbReference>
<protein>
    <recommendedName>
        <fullName evidence="2 7">DNA repair protein RecO</fullName>
    </recommendedName>
    <alternativeName>
        <fullName evidence="6 7">Recombination protein O</fullName>
    </alternativeName>
</protein>
<dbReference type="AlphaFoldDB" id="A0A5C7J331"/>
<dbReference type="GO" id="GO:0006302">
    <property type="term" value="P:double-strand break repair"/>
    <property type="evidence" value="ECO:0007669"/>
    <property type="project" value="TreeGrafter"/>
</dbReference>
<evidence type="ECO:0000256" key="2">
    <source>
        <dbReference type="ARBA" id="ARBA00021310"/>
    </source>
</evidence>
<dbReference type="SUPFAM" id="SSF57863">
    <property type="entry name" value="ArfGap/RecO-like zinc finger"/>
    <property type="match status" value="1"/>
</dbReference>
<gene>
    <name evidence="7 9" type="primary">recO</name>
    <name evidence="9" type="ORF">E6Q11_06705</name>
</gene>
<dbReference type="EMBL" id="SSDS01000106">
    <property type="protein sequence ID" value="TXG75779.1"/>
    <property type="molecule type" value="Genomic_DNA"/>
</dbReference>
<dbReference type="SUPFAM" id="SSF50249">
    <property type="entry name" value="Nucleic acid-binding proteins"/>
    <property type="match status" value="1"/>
</dbReference>
<evidence type="ECO:0000259" key="8">
    <source>
        <dbReference type="Pfam" id="PF11967"/>
    </source>
</evidence>
<reference evidence="9 10" key="1">
    <citation type="submission" date="2018-09" db="EMBL/GenBank/DDBJ databases">
        <title>Metagenome Assembled Genomes from an Advanced Water Purification Facility.</title>
        <authorList>
            <person name="Stamps B.W."/>
            <person name="Spear J.R."/>
        </authorList>
    </citation>
    <scope>NUCLEOTIDE SEQUENCE [LARGE SCALE GENOMIC DNA]</scope>
    <source>
        <strain evidence="9">Bin_63_2</strain>
    </source>
</reference>
<keyword evidence="5 7" id="KW-0234">DNA repair</keyword>